<dbReference type="PROSITE" id="PS51211">
    <property type="entry name" value="VITELLOGENIN"/>
    <property type="match status" value="1"/>
</dbReference>
<dbReference type="OrthoDB" id="6071166at2759"/>
<dbReference type="Gene3D" id="2.60.120.260">
    <property type="entry name" value="Galactose-binding domain-like"/>
    <property type="match status" value="1"/>
</dbReference>
<gene>
    <name evidence="8" type="primary">LOC118431105</name>
</gene>
<dbReference type="GO" id="GO:0005319">
    <property type="term" value="F:lipid transporter activity"/>
    <property type="evidence" value="ECO:0007669"/>
    <property type="project" value="InterPro"/>
</dbReference>
<dbReference type="InterPro" id="IPR000421">
    <property type="entry name" value="FA58C"/>
</dbReference>
<dbReference type="Pfam" id="PF01347">
    <property type="entry name" value="Vitellogenin_N"/>
    <property type="match status" value="1"/>
</dbReference>
<keyword evidence="2 4" id="KW-0732">Signal</keyword>
<evidence type="ECO:0000313" key="8">
    <source>
        <dbReference type="RefSeq" id="XP_035698111.1"/>
    </source>
</evidence>
<dbReference type="InterPro" id="IPR015816">
    <property type="entry name" value="Vitellinogen_b-sht_N"/>
</dbReference>
<dbReference type="PROSITE" id="PS50022">
    <property type="entry name" value="FA58C_3"/>
    <property type="match status" value="1"/>
</dbReference>
<comment type="similarity">
    <text evidence="1">Belongs to the neurexin family.</text>
</comment>
<dbReference type="GeneID" id="118431105"/>
<dbReference type="KEGG" id="bfo:118431105"/>
<feature type="domain" description="F5/8 type C" evidence="5">
    <location>
        <begin position="327"/>
        <end position="473"/>
    </location>
</feature>
<reference evidence="8" key="2">
    <citation type="submission" date="2025-08" db="UniProtKB">
        <authorList>
            <consortium name="RefSeq"/>
        </authorList>
    </citation>
    <scope>IDENTIFICATION</scope>
    <source>
        <strain evidence="8">S238N-H82</strain>
        <tissue evidence="8">Testes</tissue>
    </source>
</reference>
<dbReference type="PANTHER" id="PTHR24543">
    <property type="entry name" value="MULTICOPPER OXIDASE-RELATED"/>
    <property type="match status" value="1"/>
</dbReference>
<proteinExistence type="inferred from homology"/>
<feature type="domain" description="Vitellogenin" evidence="6">
    <location>
        <begin position="49"/>
        <end position="565"/>
    </location>
</feature>
<sequence length="565" mass="63376">MVQTRRESRMVCKGFLLATLAVVLLLLFQVTGAKKTRRQTDCEGESGRFKLRRSFVYNYEAVTETTLAAQGSRFWSKLSCKLQINYPAGCLLSMSVSDCTFSSVERETKPATGDWRPLPHSDELARELEKYPLYFRQENGLITRLYPLADDSAYLVNIKRGMLSPLQLRVTDGYVPDSQSHSYLGAHGRCTADYSVTERGAASDTPIKMTVSKNLAQCVQPTSDEENSIPNGATQECEYTLKSSGSGMMDHVTCRETFPARPQDGDDARTSVIVQKHRLVHVKSLPSSVTINLDGTRISDLAYEEGGGTPYEEALDSLGEEYSDEECRVKVGIESGFILDTQLSASSSHDNSTGPENARIGMPSAWVPAEQNKRQWFQVDFRKRRVLTGVTTQGLGNSNQWVTRYKLEHRKDDTADWTTVTEEDGQETIFEGNSDDSTPVTRYLSQRINTQFVRIRPERWHGGIALRLEILACPRDTNCTEAFAGGMQTCYVRRDEEAAATTENNDDKGGDDFCRTEKWLYDCFEDALRGSNCPDDQEVELRNKYISTGAELVEMMCAEPTEDED</sequence>
<evidence type="ECO:0000259" key="6">
    <source>
        <dbReference type="PROSITE" id="PS51211"/>
    </source>
</evidence>
<dbReference type="CDD" id="cd00057">
    <property type="entry name" value="FA58C"/>
    <property type="match status" value="1"/>
</dbReference>
<keyword evidence="7" id="KW-1185">Reference proteome</keyword>
<dbReference type="SUPFAM" id="SSF56968">
    <property type="entry name" value="Lipovitellin-phosvitin complex, beta-sheet shell regions"/>
    <property type="match status" value="1"/>
</dbReference>
<evidence type="ECO:0000256" key="4">
    <source>
        <dbReference type="SAM" id="SignalP"/>
    </source>
</evidence>
<dbReference type="OMA" id="NCTEAFA"/>
<dbReference type="InterPro" id="IPR008979">
    <property type="entry name" value="Galactose-bd-like_sf"/>
</dbReference>
<reference evidence="7" key="1">
    <citation type="journal article" date="2020" name="Nat. Ecol. Evol.">
        <title>Deeply conserved synteny resolves early events in vertebrate evolution.</title>
        <authorList>
            <person name="Simakov O."/>
            <person name="Marletaz F."/>
            <person name="Yue J.X."/>
            <person name="O'Connell B."/>
            <person name="Jenkins J."/>
            <person name="Brandt A."/>
            <person name="Calef R."/>
            <person name="Tung C.H."/>
            <person name="Huang T.K."/>
            <person name="Schmutz J."/>
            <person name="Satoh N."/>
            <person name="Yu J.K."/>
            <person name="Putnam N.H."/>
            <person name="Green R.E."/>
            <person name="Rokhsar D.S."/>
        </authorList>
    </citation>
    <scope>NUCLEOTIDE SEQUENCE [LARGE SCALE GENOMIC DNA]</scope>
    <source>
        <strain evidence="7">S238N-H82</strain>
    </source>
</reference>
<feature type="signal peptide" evidence="4">
    <location>
        <begin position="1"/>
        <end position="33"/>
    </location>
</feature>
<evidence type="ECO:0000256" key="1">
    <source>
        <dbReference type="ARBA" id="ARBA00010241"/>
    </source>
</evidence>
<dbReference type="Proteomes" id="UP000001554">
    <property type="component" value="Chromosome 14"/>
</dbReference>
<organism evidence="7 8">
    <name type="scientific">Branchiostoma floridae</name>
    <name type="common">Florida lancelet</name>
    <name type="synonym">Amphioxus</name>
    <dbReference type="NCBI Taxonomy" id="7739"/>
    <lineage>
        <taxon>Eukaryota</taxon>
        <taxon>Metazoa</taxon>
        <taxon>Chordata</taxon>
        <taxon>Cephalochordata</taxon>
        <taxon>Leptocardii</taxon>
        <taxon>Amphioxiformes</taxon>
        <taxon>Branchiostomatidae</taxon>
        <taxon>Branchiostoma</taxon>
    </lineage>
</organism>
<evidence type="ECO:0000259" key="5">
    <source>
        <dbReference type="PROSITE" id="PS50022"/>
    </source>
</evidence>
<comment type="caution">
    <text evidence="3">Lacks conserved residue(s) required for the propagation of feature annotation.</text>
</comment>
<dbReference type="Gene3D" id="2.30.230.10">
    <property type="entry name" value="Lipovitellin, beta-sheet shell regions, chain A"/>
    <property type="match status" value="1"/>
</dbReference>
<dbReference type="PANTHER" id="PTHR24543:SF325">
    <property type="entry name" value="F5_8 TYPE C DOMAIN-CONTAINING PROTEIN"/>
    <property type="match status" value="1"/>
</dbReference>
<dbReference type="SMART" id="SM00231">
    <property type="entry name" value="FA58C"/>
    <property type="match status" value="1"/>
</dbReference>
<dbReference type="Pfam" id="PF00754">
    <property type="entry name" value="F5_F8_type_C"/>
    <property type="match status" value="1"/>
</dbReference>
<dbReference type="AlphaFoldDB" id="A0A9J7MBP5"/>
<protein>
    <submittedName>
        <fullName evidence="8">Uncharacterized protein LOC118431105</fullName>
    </submittedName>
</protein>
<evidence type="ECO:0000256" key="3">
    <source>
        <dbReference type="PROSITE-ProRule" id="PRU00557"/>
    </source>
</evidence>
<dbReference type="InterPro" id="IPR015819">
    <property type="entry name" value="Lipid_transp_b-sht_shell"/>
</dbReference>
<evidence type="ECO:0000256" key="2">
    <source>
        <dbReference type="ARBA" id="ARBA00022729"/>
    </source>
</evidence>
<feature type="chain" id="PRO_5039885652" evidence="4">
    <location>
        <begin position="34"/>
        <end position="565"/>
    </location>
</feature>
<evidence type="ECO:0000313" key="7">
    <source>
        <dbReference type="Proteomes" id="UP000001554"/>
    </source>
</evidence>
<accession>A0A9J7MBP5</accession>
<dbReference type="SUPFAM" id="SSF49785">
    <property type="entry name" value="Galactose-binding domain-like"/>
    <property type="match status" value="1"/>
</dbReference>
<dbReference type="FunFam" id="2.60.120.260:FF:000016">
    <property type="entry name" value="Contactin-associated protein-like 4 isoform 1"/>
    <property type="match status" value="1"/>
</dbReference>
<name>A0A9J7MBP5_BRAFL</name>
<dbReference type="InterPro" id="IPR001747">
    <property type="entry name" value="Vitellogenin_N"/>
</dbReference>
<dbReference type="RefSeq" id="XP_035698111.1">
    <property type="nucleotide sequence ID" value="XM_035842218.1"/>
</dbReference>